<sequence>MIDAALMHLIKSEYDIQNAHNEHPSHVIQEIASMSDLTLCYCTRASASI</sequence>
<organism evidence="1 2">
    <name type="scientific">Natrinema soli</name>
    <dbReference type="NCBI Taxonomy" id="1930624"/>
    <lineage>
        <taxon>Archaea</taxon>
        <taxon>Methanobacteriati</taxon>
        <taxon>Methanobacteriota</taxon>
        <taxon>Stenosarchaea group</taxon>
        <taxon>Halobacteria</taxon>
        <taxon>Halobacteriales</taxon>
        <taxon>Natrialbaceae</taxon>
        <taxon>Natrinema</taxon>
    </lineage>
</organism>
<proteinExistence type="predicted"/>
<evidence type="ECO:0000313" key="2">
    <source>
        <dbReference type="Proteomes" id="UP001596383"/>
    </source>
</evidence>
<keyword evidence="2" id="KW-1185">Reference proteome</keyword>
<protein>
    <submittedName>
        <fullName evidence="1">Uncharacterized protein</fullName>
    </submittedName>
</protein>
<dbReference type="Proteomes" id="UP001596383">
    <property type="component" value="Unassembled WGS sequence"/>
</dbReference>
<dbReference type="AlphaFoldDB" id="A0ABD5SIM9"/>
<gene>
    <name evidence="1" type="ORF">ACFQE6_04680</name>
</gene>
<dbReference type="Pfam" id="PF24111">
    <property type="entry name" value="DUF7386"/>
    <property type="match status" value="1"/>
</dbReference>
<evidence type="ECO:0000313" key="1">
    <source>
        <dbReference type="EMBL" id="MFC6764360.1"/>
    </source>
</evidence>
<dbReference type="EMBL" id="JBHSWV010000074">
    <property type="protein sequence ID" value="MFC6764360.1"/>
    <property type="molecule type" value="Genomic_DNA"/>
</dbReference>
<accession>A0ABD5SIM9</accession>
<comment type="caution">
    <text evidence="1">The sequence shown here is derived from an EMBL/GenBank/DDBJ whole genome shotgun (WGS) entry which is preliminary data.</text>
</comment>
<dbReference type="RefSeq" id="WP_273737433.1">
    <property type="nucleotide sequence ID" value="NZ_JAQIVI010000074.1"/>
</dbReference>
<reference evidence="1 2" key="1">
    <citation type="journal article" date="2019" name="Int. J. Syst. Evol. Microbiol.">
        <title>The Global Catalogue of Microorganisms (GCM) 10K type strain sequencing project: providing services to taxonomists for standard genome sequencing and annotation.</title>
        <authorList>
            <consortium name="The Broad Institute Genomics Platform"/>
            <consortium name="The Broad Institute Genome Sequencing Center for Infectious Disease"/>
            <person name="Wu L."/>
            <person name="Ma J."/>
        </authorList>
    </citation>
    <scope>NUCLEOTIDE SEQUENCE [LARGE SCALE GENOMIC DNA]</scope>
    <source>
        <strain evidence="1 2">LMG 29247</strain>
    </source>
</reference>
<dbReference type="InterPro" id="IPR055810">
    <property type="entry name" value="DUF7386"/>
</dbReference>
<name>A0ABD5SIM9_9EURY</name>